<dbReference type="PROSITE" id="PS00201">
    <property type="entry name" value="FLAVODOXIN"/>
    <property type="match status" value="1"/>
</dbReference>
<dbReference type="PROSITE" id="PS50902">
    <property type="entry name" value="FLAVODOXIN_LIKE"/>
    <property type="match status" value="1"/>
</dbReference>
<evidence type="ECO:0000256" key="2">
    <source>
        <dbReference type="ARBA" id="ARBA00003297"/>
    </source>
</evidence>
<dbReference type="InterPro" id="IPR050619">
    <property type="entry name" value="Flavodoxin"/>
</dbReference>
<comment type="function">
    <text evidence="2 8">Low-potential electron donor to a number of redox enzymes.</text>
</comment>
<dbReference type="NCBIfam" id="NF005246">
    <property type="entry name" value="PRK06756.1"/>
    <property type="match status" value="1"/>
</dbReference>
<accession>A0A9Q4G0K1</accession>
<evidence type="ECO:0000313" key="10">
    <source>
        <dbReference type="EMBL" id="MCR6097909.1"/>
    </source>
</evidence>
<name>A0A9Q4G0K1_SALAG</name>
<dbReference type="GO" id="GO:0009055">
    <property type="term" value="F:electron transfer activity"/>
    <property type="evidence" value="ECO:0007669"/>
    <property type="project" value="UniProtKB-UniRule"/>
</dbReference>
<keyword evidence="5 8" id="KW-0285">Flavoprotein</keyword>
<evidence type="ECO:0000256" key="5">
    <source>
        <dbReference type="ARBA" id="ARBA00022630"/>
    </source>
</evidence>
<dbReference type="NCBIfam" id="NF005216">
    <property type="entry name" value="PRK06703.1"/>
    <property type="match status" value="1"/>
</dbReference>
<dbReference type="GO" id="GO:0016651">
    <property type="term" value="F:oxidoreductase activity, acting on NAD(P)H"/>
    <property type="evidence" value="ECO:0007669"/>
    <property type="project" value="UniProtKB-ARBA"/>
</dbReference>
<feature type="domain" description="Flavodoxin-like" evidence="9">
    <location>
        <begin position="4"/>
        <end position="141"/>
    </location>
</feature>
<dbReference type="NCBIfam" id="TIGR01753">
    <property type="entry name" value="flav_short"/>
    <property type="match status" value="1"/>
</dbReference>
<dbReference type="RefSeq" id="WP_257822287.1">
    <property type="nucleotide sequence ID" value="NZ_JABXYM010000001.1"/>
</dbReference>
<dbReference type="InterPro" id="IPR029039">
    <property type="entry name" value="Flavoprotein-like_sf"/>
</dbReference>
<evidence type="ECO:0000256" key="4">
    <source>
        <dbReference type="ARBA" id="ARBA00022448"/>
    </source>
</evidence>
<dbReference type="Gene3D" id="3.40.50.360">
    <property type="match status" value="1"/>
</dbReference>
<dbReference type="Pfam" id="PF00258">
    <property type="entry name" value="Flavodoxin_1"/>
    <property type="match status" value="1"/>
</dbReference>
<dbReference type="InterPro" id="IPR001094">
    <property type="entry name" value="Flavdoxin-like"/>
</dbReference>
<dbReference type="Proteomes" id="UP001057753">
    <property type="component" value="Unassembled WGS sequence"/>
</dbReference>
<comment type="caution">
    <text evidence="10">The sequence shown here is derived from an EMBL/GenBank/DDBJ whole genome shotgun (WGS) entry which is preliminary data.</text>
</comment>
<keyword evidence="4 8" id="KW-0813">Transport</keyword>
<evidence type="ECO:0000256" key="7">
    <source>
        <dbReference type="ARBA" id="ARBA00022982"/>
    </source>
</evidence>
<dbReference type="InterPro" id="IPR008254">
    <property type="entry name" value="Flavodoxin/NO_synth"/>
</dbReference>
<keyword evidence="11" id="KW-1185">Reference proteome</keyword>
<dbReference type="SUPFAM" id="SSF52218">
    <property type="entry name" value="Flavoproteins"/>
    <property type="match status" value="1"/>
</dbReference>
<dbReference type="GO" id="GO:0010181">
    <property type="term" value="F:FMN binding"/>
    <property type="evidence" value="ECO:0007669"/>
    <property type="project" value="UniProtKB-UniRule"/>
</dbReference>
<dbReference type="InterPro" id="IPR010087">
    <property type="entry name" value="Flav_short"/>
</dbReference>
<dbReference type="PRINTS" id="PR00369">
    <property type="entry name" value="FLAVODOXIN"/>
</dbReference>
<gene>
    <name evidence="10" type="ORF">HXA33_15335</name>
</gene>
<reference evidence="10" key="1">
    <citation type="submission" date="2020-06" db="EMBL/GenBank/DDBJ databases">
        <title>Insight into the genomes of haloalkaliphilic bacilli from Kenyan soda lakes.</title>
        <authorList>
            <person name="Mwirichia R."/>
            <person name="Villamizar G.C."/>
            <person name="Poehlein A."/>
            <person name="Mugweru J."/>
            <person name="Kipnyargis A."/>
            <person name="Kiplimo D."/>
            <person name="Orwa P."/>
            <person name="Daniel R."/>
        </authorList>
    </citation>
    <scope>NUCLEOTIDE SEQUENCE</scope>
    <source>
        <strain evidence="10">B1096_S55</strain>
    </source>
</reference>
<comment type="cofactor">
    <cofactor evidence="1 8">
        <name>FMN</name>
        <dbReference type="ChEBI" id="CHEBI:58210"/>
    </cofactor>
</comment>
<proteinExistence type="inferred from homology"/>
<evidence type="ECO:0000313" key="11">
    <source>
        <dbReference type="Proteomes" id="UP001057753"/>
    </source>
</evidence>
<sequence length="148" mass="16396">MSKVLLVFASMTGNTEEMADIIEKGLKNAGLEVDKQDVMDTEASEMDDYSYIILGAFTWGDGELPDDFLDFHEEMEEMDLSGKSFAIFGSGDTAYEVYCGAVNILEDTVKECGGQIVTDSLKIELFPDDEDICLDFANKFAQAIEQKI</sequence>
<comment type="similarity">
    <text evidence="3 8">Belongs to the flavodoxin family.</text>
</comment>
<organism evidence="10 11">
    <name type="scientific">Salipaludibacillus agaradhaerens</name>
    <name type="common">Bacillus agaradhaerens</name>
    <dbReference type="NCBI Taxonomy" id="76935"/>
    <lineage>
        <taxon>Bacteria</taxon>
        <taxon>Bacillati</taxon>
        <taxon>Bacillota</taxon>
        <taxon>Bacilli</taxon>
        <taxon>Bacillales</taxon>
        <taxon>Bacillaceae</taxon>
    </lineage>
</organism>
<dbReference type="EMBL" id="JABXYM010000001">
    <property type="protein sequence ID" value="MCR6097909.1"/>
    <property type="molecule type" value="Genomic_DNA"/>
</dbReference>
<evidence type="ECO:0000256" key="6">
    <source>
        <dbReference type="ARBA" id="ARBA00022643"/>
    </source>
</evidence>
<dbReference type="AlphaFoldDB" id="A0A9Q4G0K1"/>
<protein>
    <recommendedName>
        <fullName evidence="8">Flavodoxin</fullName>
    </recommendedName>
</protein>
<keyword evidence="7 8" id="KW-0249">Electron transport</keyword>
<evidence type="ECO:0000259" key="9">
    <source>
        <dbReference type="PROSITE" id="PS50902"/>
    </source>
</evidence>
<keyword evidence="6 8" id="KW-0288">FMN</keyword>
<dbReference type="PANTHER" id="PTHR42809">
    <property type="entry name" value="FLAVODOXIN 2"/>
    <property type="match status" value="1"/>
</dbReference>
<evidence type="ECO:0000256" key="3">
    <source>
        <dbReference type="ARBA" id="ARBA00005267"/>
    </source>
</evidence>
<dbReference type="InterPro" id="IPR001226">
    <property type="entry name" value="Flavodoxin_CS"/>
</dbReference>
<evidence type="ECO:0000256" key="8">
    <source>
        <dbReference type="RuleBase" id="RU367037"/>
    </source>
</evidence>
<evidence type="ECO:0000256" key="1">
    <source>
        <dbReference type="ARBA" id="ARBA00001917"/>
    </source>
</evidence>
<dbReference type="PANTHER" id="PTHR42809:SF1">
    <property type="entry name" value="FLAVODOXIN 1"/>
    <property type="match status" value="1"/>
</dbReference>